<dbReference type="OrthoDB" id="407974at2"/>
<keyword evidence="1" id="KW-0040">ANK repeat</keyword>
<dbReference type="SMART" id="SM00248">
    <property type="entry name" value="ANK"/>
    <property type="match status" value="4"/>
</dbReference>
<keyword evidence="3" id="KW-1185">Reference proteome</keyword>
<dbReference type="InterPro" id="IPR002110">
    <property type="entry name" value="Ankyrin_rpt"/>
</dbReference>
<dbReference type="PROSITE" id="PS50088">
    <property type="entry name" value="ANK_REPEAT"/>
    <property type="match status" value="3"/>
</dbReference>
<comment type="caution">
    <text evidence="2">The sequence shown here is derived from an EMBL/GenBank/DDBJ whole genome shotgun (WGS) entry which is preliminary data.</text>
</comment>
<evidence type="ECO:0000256" key="1">
    <source>
        <dbReference type="PROSITE-ProRule" id="PRU00023"/>
    </source>
</evidence>
<gene>
    <name evidence="2" type="ORF">BC643_4089</name>
</gene>
<evidence type="ECO:0000313" key="2">
    <source>
        <dbReference type="EMBL" id="RKD86398.1"/>
    </source>
</evidence>
<accession>A0A419VWA6</accession>
<feature type="repeat" description="ANK" evidence="1">
    <location>
        <begin position="77"/>
        <end position="109"/>
    </location>
</feature>
<proteinExistence type="predicted"/>
<sequence length="167" mass="18704">MARAGRPLKVDSELSNIDSYIAQNDKKVLQMLINKYGINAFDEYRRTILINSVAKGNFEIAKFAIDNGADIDFQDKSGYSSLHFCALNKNSDLTDLLIVKGANVNIRDEHGNSPIWTAIFNAKGDFSIVHKLYKAGADIETKNKHGKSPRDFGETVYQEKFDELLKG</sequence>
<dbReference type="PROSITE" id="PS50297">
    <property type="entry name" value="ANK_REP_REGION"/>
    <property type="match status" value="1"/>
</dbReference>
<feature type="repeat" description="ANK" evidence="1">
    <location>
        <begin position="110"/>
        <end position="144"/>
    </location>
</feature>
<dbReference type="SUPFAM" id="SSF48403">
    <property type="entry name" value="Ankyrin repeat"/>
    <property type="match status" value="1"/>
</dbReference>
<dbReference type="PANTHER" id="PTHR24118:SF99">
    <property type="entry name" value="POTE ANKYRIN DOMAIN FAMILY MEMBER 3C-RELATED"/>
    <property type="match status" value="1"/>
</dbReference>
<dbReference type="Gene3D" id="1.25.40.20">
    <property type="entry name" value="Ankyrin repeat-containing domain"/>
    <property type="match status" value="1"/>
</dbReference>
<dbReference type="Proteomes" id="UP000283387">
    <property type="component" value="Unassembled WGS sequence"/>
</dbReference>
<dbReference type="EMBL" id="RAPN01000004">
    <property type="protein sequence ID" value="RKD86398.1"/>
    <property type="molecule type" value="Genomic_DNA"/>
</dbReference>
<dbReference type="InterPro" id="IPR036770">
    <property type="entry name" value="Ankyrin_rpt-contain_sf"/>
</dbReference>
<evidence type="ECO:0000313" key="3">
    <source>
        <dbReference type="Proteomes" id="UP000283387"/>
    </source>
</evidence>
<protein>
    <submittedName>
        <fullName evidence="2">Ankyrin repeat protein</fullName>
    </submittedName>
</protein>
<organism evidence="2 3">
    <name type="scientific">Mangrovibacterium diazotrophicum</name>
    <dbReference type="NCBI Taxonomy" id="1261403"/>
    <lineage>
        <taxon>Bacteria</taxon>
        <taxon>Pseudomonadati</taxon>
        <taxon>Bacteroidota</taxon>
        <taxon>Bacteroidia</taxon>
        <taxon>Marinilabiliales</taxon>
        <taxon>Prolixibacteraceae</taxon>
        <taxon>Mangrovibacterium</taxon>
    </lineage>
</organism>
<dbReference type="AlphaFoldDB" id="A0A419VWA6"/>
<feature type="repeat" description="ANK" evidence="1">
    <location>
        <begin position="44"/>
        <end position="76"/>
    </location>
</feature>
<dbReference type="Pfam" id="PF12796">
    <property type="entry name" value="Ank_2"/>
    <property type="match status" value="1"/>
</dbReference>
<dbReference type="PANTHER" id="PTHR24118">
    <property type="entry name" value="POTE ANKYRIN DOMAIN"/>
    <property type="match status" value="1"/>
</dbReference>
<name>A0A419VWA6_9BACT</name>
<dbReference type="RefSeq" id="WP_120275095.1">
    <property type="nucleotide sequence ID" value="NZ_RAPN01000004.1"/>
</dbReference>
<reference evidence="2 3" key="1">
    <citation type="submission" date="2018-09" db="EMBL/GenBank/DDBJ databases">
        <title>Genomic Encyclopedia of Archaeal and Bacterial Type Strains, Phase II (KMG-II): from individual species to whole genera.</title>
        <authorList>
            <person name="Goeker M."/>
        </authorList>
    </citation>
    <scope>NUCLEOTIDE SEQUENCE [LARGE SCALE GENOMIC DNA]</scope>
    <source>
        <strain evidence="2 3">DSM 27148</strain>
    </source>
</reference>